<proteinExistence type="predicted"/>
<evidence type="ECO:0000313" key="1">
    <source>
        <dbReference type="EMBL" id="KAG6504192.1"/>
    </source>
</evidence>
<comment type="caution">
    <text evidence="1">The sequence shown here is derived from an EMBL/GenBank/DDBJ whole genome shotgun (WGS) entry which is preliminary data.</text>
</comment>
<gene>
    <name evidence="1" type="ORF">ZIOFF_036523</name>
</gene>
<dbReference type="PANTHER" id="PTHR46328">
    <property type="entry name" value="FAR-RED IMPAIRED RESPONSIVE (FAR1) FAMILY PROTEIN-RELATED"/>
    <property type="match status" value="1"/>
</dbReference>
<name>A0A8J5L3I4_ZINOF</name>
<dbReference type="AlphaFoldDB" id="A0A8J5L3I4"/>
<organism evidence="1 2">
    <name type="scientific">Zingiber officinale</name>
    <name type="common">Ginger</name>
    <name type="synonym">Amomum zingiber</name>
    <dbReference type="NCBI Taxonomy" id="94328"/>
    <lineage>
        <taxon>Eukaryota</taxon>
        <taxon>Viridiplantae</taxon>
        <taxon>Streptophyta</taxon>
        <taxon>Embryophyta</taxon>
        <taxon>Tracheophyta</taxon>
        <taxon>Spermatophyta</taxon>
        <taxon>Magnoliopsida</taxon>
        <taxon>Liliopsida</taxon>
        <taxon>Zingiberales</taxon>
        <taxon>Zingiberaceae</taxon>
        <taxon>Zingiber</taxon>
    </lineage>
</organism>
<protein>
    <recommendedName>
        <fullName evidence="3">Protein FAR1-RELATED SEQUENCE</fullName>
    </recommendedName>
</protein>
<dbReference type="Proteomes" id="UP000734854">
    <property type="component" value="Unassembled WGS sequence"/>
</dbReference>
<evidence type="ECO:0000313" key="2">
    <source>
        <dbReference type="Proteomes" id="UP000734854"/>
    </source>
</evidence>
<evidence type="ECO:0008006" key="3">
    <source>
        <dbReference type="Google" id="ProtNLM"/>
    </source>
</evidence>
<sequence>MRLSSEFGFSALSSDCSSTQKLRHPLLLFLFCAALSSDTETTPPSPPFCPLRRPLLRHRSVCVALSSDCRLRFSSCKIVMEQELLIEGDFQVLGDSSSSNGVDTPQVGMCFSAEEEVRDFYKSYAQSLGFGISKLGSKKGDDGQLKYFSFGCSKNAAKDVLKKAYYNMIAIIDQSLQDLERKLRFHNPLSSDQRQVTFFCSLECPPQYIS</sequence>
<dbReference type="EMBL" id="JACMSC010000010">
    <property type="protein sequence ID" value="KAG6504192.1"/>
    <property type="molecule type" value="Genomic_DNA"/>
</dbReference>
<accession>A0A8J5L3I4</accession>
<dbReference type="PANTHER" id="PTHR46328:SF35">
    <property type="entry name" value="PROTEIN FAR1-RELATED SEQUENCE 5-LIKE"/>
    <property type="match status" value="1"/>
</dbReference>
<reference evidence="1 2" key="1">
    <citation type="submission" date="2020-08" db="EMBL/GenBank/DDBJ databases">
        <title>Plant Genome Project.</title>
        <authorList>
            <person name="Zhang R.-G."/>
        </authorList>
    </citation>
    <scope>NUCLEOTIDE SEQUENCE [LARGE SCALE GENOMIC DNA]</scope>
    <source>
        <tissue evidence="1">Rhizome</tissue>
    </source>
</reference>
<keyword evidence="2" id="KW-1185">Reference proteome</keyword>